<evidence type="ECO:0000313" key="2">
    <source>
        <dbReference type="EMBL" id="RKG96298.1"/>
    </source>
</evidence>
<sequence>VMGDAALVPVRPAAGVGPYGVGRNLLRGLFVGGGLLALTLLGLGIRRARRKRRERAGGGAA</sequence>
<dbReference type="RefSeq" id="WP_147450406.1">
    <property type="nucleotide sequence ID" value="NZ_RAWE01000220.1"/>
</dbReference>
<proteinExistence type="predicted"/>
<feature type="non-terminal residue" evidence="2">
    <location>
        <position position="1"/>
    </location>
</feature>
<keyword evidence="3" id="KW-1185">Reference proteome</keyword>
<gene>
    <name evidence="2" type="ORF">D7X32_36600</name>
</gene>
<name>A0A3A8JMQ1_9BACT</name>
<comment type="caution">
    <text evidence="2">The sequence shown here is derived from an EMBL/GenBank/DDBJ whole genome shotgun (WGS) entry which is preliminary data.</text>
</comment>
<keyword evidence="1" id="KW-0812">Transmembrane</keyword>
<feature type="transmembrane region" description="Helical" evidence="1">
    <location>
        <begin position="25"/>
        <end position="45"/>
    </location>
</feature>
<accession>A0A3A8JMQ1</accession>
<evidence type="ECO:0000256" key="1">
    <source>
        <dbReference type="SAM" id="Phobius"/>
    </source>
</evidence>
<reference evidence="3" key="1">
    <citation type="submission" date="2018-09" db="EMBL/GenBank/DDBJ databases">
        <authorList>
            <person name="Livingstone P.G."/>
            <person name="Whitworth D.E."/>
        </authorList>
    </citation>
    <scope>NUCLEOTIDE SEQUENCE [LARGE SCALE GENOMIC DNA]</scope>
    <source>
        <strain evidence="3">CA043D</strain>
    </source>
</reference>
<organism evidence="2 3">
    <name type="scientific">Corallococcus carmarthensis</name>
    <dbReference type="NCBI Taxonomy" id="2316728"/>
    <lineage>
        <taxon>Bacteria</taxon>
        <taxon>Pseudomonadati</taxon>
        <taxon>Myxococcota</taxon>
        <taxon>Myxococcia</taxon>
        <taxon>Myxococcales</taxon>
        <taxon>Cystobacterineae</taxon>
        <taxon>Myxococcaceae</taxon>
        <taxon>Corallococcus</taxon>
    </lineage>
</organism>
<dbReference type="EMBL" id="RAWE01000220">
    <property type="protein sequence ID" value="RKG96298.1"/>
    <property type="molecule type" value="Genomic_DNA"/>
</dbReference>
<dbReference type="AlphaFoldDB" id="A0A3A8JMQ1"/>
<keyword evidence="1" id="KW-0472">Membrane</keyword>
<evidence type="ECO:0000313" key="3">
    <source>
        <dbReference type="Proteomes" id="UP000268313"/>
    </source>
</evidence>
<protein>
    <submittedName>
        <fullName evidence="2">Uncharacterized protein</fullName>
    </submittedName>
</protein>
<keyword evidence="1" id="KW-1133">Transmembrane helix</keyword>
<dbReference type="Proteomes" id="UP000268313">
    <property type="component" value="Unassembled WGS sequence"/>
</dbReference>